<proteinExistence type="predicted"/>
<organism evidence="1 2">
    <name type="scientific">Dentiscutata heterogama</name>
    <dbReference type="NCBI Taxonomy" id="1316150"/>
    <lineage>
        <taxon>Eukaryota</taxon>
        <taxon>Fungi</taxon>
        <taxon>Fungi incertae sedis</taxon>
        <taxon>Mucoromycota</taxon>
        <taxon>Glomeromycotina</taxon>
        <taxon>Glomeromycetes</taxon>
        <taxon>Diversisporales</taxon>
        <taxon>Gigasporaceae</taxon>
        <taxon>Dentiscutata</taxon>
    </lineage>
</organism>
<name>A0ACA9KL10_9GLOM</name>
<reference evidence="1" key="1">
    <citation type="submission" date="2021-06" db="EMBL/GenBank/DDBJ databases">
        <authorList>
            <person name="Kallberg Y."/>
            <person name="Tangrot J."/>
            <person name="Rosling A."/>
        </authorList>
    </citation>
    <scope>NUCLEOTIDE SEQUENCE</scope>
    <source>
        <strain evidence="1">IL203A</strain>
    </source>
</reference>
<sequence length="272" mass="31311">MVEENRKQTPEEATADEKELNKMGVTIMNAEEEECDEDKDYQELLEQLALESGHRQTWMSVEPPKWGEPDGGVDYSDDDEWDNENIETYEVFMIKVENGDSGEETIKSELEDYSPAFRFFNNRVPDLGLFTSPFSNPGKKALESDDESTQSRVVVTPSETGSENCKENTNLETDKEGDNEFWYSHDDDETVITQKKEDRCHEISKEKEVFMIKMKNEDEQKEGIEVENIVPGPSERTLNEINGQAWTQSMTPLYFQKMTSDCHSALSFLHLN</sequence>
<evidence type="ECO:0000313" key="1">
    <source>
        <dbReference type="EMBL" id="CAG8479483.1"/>
    </source>
</evidence>
<dbReference type="EMBL" id="CAJVPU010001393">
    <property type="protein sequence ID" value="CAG8479483.1"/>
    <property type="molecule type" value="Genomic_DNA"/>
</dbReference>
<keyword evidence="2" id="KW-1185">Reference proteome</keyword>
<accession>A0ACA9KL10</accession>
<evidence type="ECO:0000313" key="2">
    <source>
        <dbReference type="Proteomes" id="UP000789702"/>
    </source>
</evidence>
<protein>
    <submittedName>
        <fullName evidence="1">13158_t:CDS:1</fullName>
    </submittedName>
</protein>
<comment type="caution">
    <text evidence="1">The sequence shown here is derived from an EMBL/GenBank/DDBJ whole genome shotgun (WGS) entry which is preliminary data.</text>
</comment>
<gene>
    <name evidence="1" type="ORF">DHETER_LOCUS2065</name>
</gene>
<dbReference type="Proteomes" id="UP000789702">
    <property type="component" value="Unassembled WGS sequence"/>
</dbReference>